<comment type="caution">
    <text evidence="2">The sequence shown here is derived from an EMBL/GenBank/DDBJ whole genome shotgun (WGS) entry which is preliminary data.</text>
</comment>
<evidence type="ECO:0000259" key="1">
    <source>
        <dbReference type="Pfam" id="PF12423"/>
    </source>
</evidence>
<dbReference type="InterPro" id="IPR022140">
    <property type="entry name" value="Kinesin-like_KIF1-typ"/>
</dbReference>
<dbReference type="Proteomes" id="UP001217089">
    <property type="component" value="Unassembled WGS sequence"/>
</dbReference>
<evidence type="ECO:0000313" key="3">
    <source>
        <dbReference type="Proteomes" id="UP001217089"/>
    </source>
</evidence>
<reference evidence="2 3" key="1">
    <citation type="submission" date="2022-12" db="EMBL/GenBank/DDBJ databases">
        <title>Chromosome-level genome of Tegillarca granosa.</title>
        <authorList>
            <person name="Kim J."/>
        </authorList>
    </citation>
    <scope>NUCLEOTIDE SEQUENCE [LARGE SCALE GENOMIC DNA]</scope>
    <source>
        <strain evidence="2">Teg-2019</strain>
        <tissue evidence="2">Adductor muscle</tissue>
    </source>
</reference>
<accession>A0ABQ9F1Q2</accession>
<sequence>MNTKEYMDKDRHGNKQSCEKIAILLSSSGVKIYMKLKAGTKVESPTYESAQEEIAERAGLMSKDGKSADDIILQEEVVEMLPMVNEANAIAEELNKKRKFELALISAQARGQKDGRTEVSSDWLSYVLLWGQRDGWTELGDRLSPLNSLYTHVMVKMENTENGNYWMWDRNKFINRKFIMAEMYQNYLEEDDWDLPQDKDPFWEPADTEILLGTVHVHLMSLAHKLDIEENLNITNYKGEVQGHLDVQIIPVDSKGQTLGEDDFVDSPEELVGGELCFNFKINNARGLPQTIQKVI</sequence>
<organism evidence="2 3">
    <name type="scientific">Tegillarca granosa</name>
    <name type="common">Malaysian cockle</name>
    <name type="synonym">Anadara granosa</name>
    <dbReference type="NCBI Taxonomy" id="220873"/>
    <lineage>
        <taxon>Eukaryota</taxon>
        <taxon>Metazoa</taxon>
        <taxon>Spiralia</taxon>
        <taxon>Lophotrochozoa</taxon>
        <taxon>Mollusca</taxon>
        <taxon>Bivalvia</taxon>
        <taxon>Autobranchia</taxon>
        <taxon>Pteriomorphia</taxon>
        <taxon>Arcoida</taxon>
        <taxon>Arcoidea</taxon>
        <taxon>Arcidae</taxon>
        <taxon>Tegillarca</taxon>
    </lineage>
</organism>
<dbReference type="Pfam" id="PF12423">
    <property type="entry name" value="KIF1B"/>
    <property type="match status" value="1"/>
</dbReference>
<feature type="domain" description="Kinesin-like KIF1-type" evidence="1">
    <location>
        <begin position="173"/>
        <end position="214"/>
    </location>
</feature>
<dbReference type="EMBL" id="JARBDR010000640">
    <property type="protein sequence ID" value="KAJ8309792.1"/>
    <property type="molecule type" value="Genomic_DNA"/>
</dbReference>
<evidence type="ECO:0000313" key="2">
    <source>
        <dbReference type="EMBL" id="KAJ8309792.1"/>
    </source>
</evidence>
<protein>
    <recommendedName>
        <fullName evidence="1">Kinesin-like KIF1-type domain-containing protein</fullName>
    </recommendedName>
</protein>
<name>A0ABQ9F1Q2_TEGGR</name>
<proteinExistence type="predicted"/>
<gene>
    <name evidence="2" type="ORF">KUTeg_011657</name>
</gene>
<keyword evidence="3" id="KW-1185">Reference proteome</keyword>